<feature type="transmembrane region" description="Helical" evidence="2">
    <location>
        <begin position="164"/>
        <end position="186"/>
    </location>
</feature>
<sequence length="305" mass="34389">MGIAGLLISCLGLMANTIATVANPNISKREKIRAVIVLIIGLSLSIPAFYLTLTNPVAALVIGLSLLGFWVVNSLFSFGSNIYQTYQLKKKYRKNPGHLVEKYKEKLNTLEDKIKKAQQNDERDKQEKLFLLLCELKSKLKYAEAHGAQALYEKELAIKRKERIACYIDFTLATTGLLLGILGIGIMPVMPVLGPLMIVLSIVNLTITLIKSGIEIHDNIKKSQKTAKKLDKMFSSQDKMHENKHDVEPTYNYIQSRLSEKTNPSSSHVNYIVNEQDKNKDKYLETSPKTEEFNIKRNESCLSLN</sequence>
<dbReference type="RefSeq" id="WP_135061007.1">
    <property type="nucleotide sequence ID" value="NZ_CP038254.1"/>
</dbReference>
<dbReference type="EMBL" id="CP038254">
    <property type="protein sequence ID" value="QBR84837.1"/>
    <property type="molecule type" value="Genomic_DNA"/>
</dbReference>
<keyword evidence="2" id="KW-1133">Transmembrane helix</keyword>
<proteinExistence type="predicted"/>
<evidence type="ECO:0000256" key="2">
    <source>
        <dbReference type="SAM" id="Phobius"/>
    </source>
</evidence>
<name>A0AAX1EJ59_9GAMM</name>
<dbReference type="Proteomes" id="UP000295517">
    <property type="component" value="Chromosome"/>
</dbReference>
<organism evidence="3 4">
    <name type="scientific">Legionella israelensis</name>
    <dbReference type="NCBI Taxonomy" id="454"/>
    <lineage>
        <taxon>Bacteria</taxon>
        <taxon>Pseudomonadati</taxon>
        <taxon>Pseudomonadota</taxon>
        <taxon>Gammaproteobacteria</taxon>
        <taxon>Legionellales</taxon>
        <taxon>Legionellaceae</taxon>
        <taxon>Legionella</taxon>
    </lineage>
</organism>
<accession>A0AAX1EJ59</accession>
<keyword evidence="2" id="KW-0472">Membrane</keyword>
<evidence type="ECO:0000256" key="1">
    <source>
        <dbReference type="SAM" id="Coils"/>
    </source>
</evidence>
<keyword evidence="2" id="KW-0812">Transmembrane</keyword>
<protein>
    <submittedName>
        <fullName evidence="3">Uncharacterized protein</fullName>
    </submittedName>
</protein>
<dbReference type="AlphaFoldDB" id="A0AAX1EJ59"/>
<feature type="transmembrane region" description="Helical" evidence="2">
    <location>
        <begin position="192"/>
        <end position="214"/>
    </location>
</feature>
<feature type="transmembrane region" description="Helical" evidence="2">
    <location>
        <begin position="59"/>
        <end position="83"/>
    </location>
</feature>
<evidence type="ECO:0000313" key="4">
    <source>
        <dbReference type="Proteomes" id="UP000295517"/>
    </source>
</evidence>
<feature type="transmembrane region" description="Helical" evidence="2">
    <location>
        <begin position="34"/>
        <end position="53"/>
    </location>
</feature>
<feature type="coiled-coil region" evidence="1">
    <location>
        <begin position="100"/>
        <end position="127"/>
    </location>
</feature>
<reference evidence="3 4" key="1">
    <citation type="submission" date="2019-03" db="EMBL/GenBank/DDBJ databases">
        <title>Diverse conjugative elements silence natural transformation in Legionella species.</title>
        <authorList>
            <person name="Durieux I."/>
            <person name="Ginevra C."/>
            <person name="Attaiech L."/>
            <person name="Picq K."/>
            <person name="Juan P.A."/>
            <person name="Jarraud S."/>
            <person name="Charpentier X."/>
        </authorList>
    </citation>
    <scope>NUCLEOTIDE SEQUENCE [LARGE SCALE GENOMIC DNA]</scope>
    <source>
        <strain evidence="3 4">HL-0427-4011</strain>
    </source>
</reference>
<feature type="transmembrane region" description="Helical" evidence="2">
    <location>
        <begin position="6"/>
        <end position="22"/>
    </location>
</feature>
<keyword evidence="1" id="KW-0175">Coiled coil</keyword>
<gene>
    <name evidence="3" type="ORF">E3983_11025</name>
</gene>
<evidence type="ECO:0000313" key="3">
    <source>
        <dbReference type="EMBL" id="QBR84837.1"/>
    </source>
</evidence>